<proteinExistence type="predicted"/>
<feature type="transmembrane region" description="Helical" evidence="1">
    <location>
        <begin position="110"/>
        <end position="131"/>
    </location>
</feature>
<organism evidence="2 4">
    <name type="scientific">Medicago truncatula</name>
    <name type="common">Barrel medic</name>
    <name type="synonym">Medicago tribuloides</name>
    <dbReference type="NCBI Taxonomy" id="3880"/>
    <lineage>
        <taxon>Eukaryota</taxon>
        <taxon>Viridiplantae</taxon>
        <taxon>Streptophyta</taxon>
        <taxon>Embryophyta</taxon>
        <taxon>Tracheophyta</taxon>
        <taxon>Spermatophyta</taxon>
        <taxon>Magnoliopsida</taxon>
        <taxon>eudicotyledons</taxon>
        <taxon>Gunneridae</taxon>
        <taxon>Pentapetalae</taxon>
        <taxon>rosids</taxon>
        <taxon>fabids</taxon>
        <taxon>Fabales</taxon>
        <taxon>Fabaceae</taxon>
        <taxon>Papilionoideae</taxon>
        <taxon>50 kb inversion clade</taxon>
        <taxon>NPAAA clade</taxon>
        <taxon>Hologalegina</taxon>
        <taxon>IRL clade</taxon>
        <taxon>Trifolieae</taxon>
        <taxon>Medicago</taxon>
    </lineage>
</organism>
<dbReference type="PANTHER" id="PTHR34023">
    <property type="entry name" value="RNASE H DOMAIN-CONTAINING PROTEIN"/>
    <property type="match status" value="1"/>
</dbReference>
<reference evidence="2 4" key="1">
    <citation type="journal article" date="2011" name="Nature">
        <title>The Medicago genome provides insight into the evolution of rhizobial symbioses.</title>
        <authorList>
            <person name="Young N.D."/>
            <person name="Debelle F."/>
            <person name="Oldroyd G.E."/>
            <person name="Geurts R."/>
            <person name="Cannon S.B."/>
            <person name="Udvardi M.K."/>
            <person name="Benedito V.A."/>
            <person name="Mayer K.F."/>
            <person name="Gouzy J."/>
            <person name="Schoof H."/>
            <person name="Van de Peer Y."/>
            <person name="Proost S."/>
            <person name="Cook D.R."/>
            <person name="Meyers B.C."/>
            <person name="Spannagl M."/>
            <person name="Cheung F."/>
            <person name="De Mita S."/>
            <person name="Krishnakumar V."/>
            <person name="Gundlach H."/>
            <person name="Zhou S."/>
            <person name="Mudge J."/>
            <person name="Bharti A.K."/>
            <person name="Murray J.D."/>
            <person name="Naoumkina M.A."/>
            <person name="Rosen B."/>
            <person name="Silverstein K.A."/>
            <person name="Tang H."/>
            <person name="Rombauts S."/>
            <person name="Zhao P.X."/>
            <person name="Zhou P."/>
            <person name="Barbe V."/>
            <person name="Bardou P."/>
            <person name="Bechner M."/>
            <person name="Bellec A."/>
            <person name="Berger A."/>
            <person name="Berges H."/>
            <person name="Bidwell S."/>
            <person name="Bisseling T."/>
            <person name="Choisne N."/>
            <person name="Couloux A."/>
            <person name="Denny R."/>
            <person name="Deshpande S."/>
            <person name="Dai X."/>
            <person name="Doyle J.J."/>
            <person name="Dudez A.M."/>
            <person name="Farmer A.D."/>
            <person name="Fouteau S."/>
            <person name="Franken C."/>
            <person name="Gibelin C."/>
            <person name="Gish J."/>
            <person name="Goldstein S."/>
            <person name="Gonzalez A.J."/>
            <person name="Green P.J."/>
            <person name="Hallab A."/>
            <person name="Hartog M."/>
            <person name="Hua A."/>
            <person name="Humphray S.J."/>
            <person name="Jeong D.H."/>
            <person name="Jing Y."/>
            <person name="Jocker A."/>
            <person name="Kenton S.M."/>
            <person name="Kim D.J."/>
            <person name="Klee K."/>
            <person name="Lai H."/>
            <person name="Lang C."/>
            <person name="Lin S."/>
            <person name="Macmil S.L."/>
            <person name="Magdelenat G."/>
            <person name="Matthews L."/>
            <person name="McCorrison J."/>
            <person name="Monaghan E.L."/>
            <person name="Mun J.H."/>
            <person name="Najar F.Z."/>
            <person name="Nicholson C."/>
            <person name="Noirot C."/>
            <person name="O'Bleness M."/>
            <person name="Paule C.R."/>
            <person name="Poulain J."/>
            <person name="Prion F."/>
            <person name="Qin B."/>
            <person name="Qu C."/>
            <person name="Retzel E.F."/>
            <person name="Riddle C."/>
            <person name="Sallet E."/>
            <person name="Samain S."/>
            <person name="Samson N."/>
            <person name="Sanders I."/>
            <person name="Saurat O."/>
            <person name="Scarpelli C."/>
            <person name="Schiex T."/>
            <person name="Segurens B."/>
            <person name="Severin A.J."/>
            <person name="Sherrier D.J."/>
            <person name="Shi R."/>
            <person name="Sims S."/>
            <person name="Singer S.R."/>
            <person name="Sinharoy S."/>
            <person name="Sterck L."/>
            <person name="Viollet A."/>
            <person name="Wang B.B."/>
            <person name="Wang K."/>
            <person name="Wang M."/>
            <person name="Wang X."/>
            <person name="Warfsmann J."/>
            <person name="Weissenbach J."/>
            <person name="White D.D."/>
            <person name="White J.D."/>
            <person name="Wiley G.B."/>
            <person name="Wincker P."/>
            <person name="Xing Y."/>
            <person name="Yang L."/>
            <person name="Yao Z."/>
            <person name="Ying F."/>
            <person name="Zhai J."/>
            <person name="Zhou L."/>
            <person name="Zuber A."/>
            <person name="Denarie J."/>
            <person name="Dixon R.A."/>
            <person name="May G.D."/>
            <person name="Schwartz D.C."/>
            <person name="Rogers J."/>
            <person name="Quetier F."/>
            <person name="Town C.D."/>
            <person name="Roe B.A."/>
        </authorList>
    </citation>
    <scope>NUCLEOTIDE SEQUENCE [LARGE SCALE GENOMIC DNA]</scope>
    <source>
        <strain evidence="2">A17</strain>
        <strain evidence="3 4">cv. Jemalong A17</strain>
    </source>
</reference>
<evidence type="ECO:0000313" key="3">
    <source>
        <dbReference type="EnsemblPlants" id="AES96047"/>
    </source>
</evidence>
<reference evidence="3" key="3">
    <citation type="submission" date="2015-04" db="UniProtKB">
        <authorList>
            <consortium name="EnsemblPlants"/>
        </authorList>
    </citation>
    <scope>IDENTIFICATION</scope>
    <source>
        <strain evidence="3">cv. Jemalong A17</strain>
    </source>
</reference>
<accession>G7JXR2</accession>
<gene>
    <name evidence="2" type="ordered locus">MTR_5g032560</name>
</gene>
<keyword evidence="1" id="KW-0472">Membrane</keyword>
<name>G7JXR2_MEDTR</name>
<evidence type="ECO:0000313" key="4">
    <source>
        <dbReference type="Proteomes" id="UP000002051"/>
    </source>
</evidence>
<dbReference type="EnsemblPlants" id="AES96047">
    <property type="protein sequence ID" value="AES96047"/>
    <property type="gene ID" value="MTR_5g032560"/>
</dbReference>
<dbReference type="EMBL" id="CM001221">
    <property type="protein sequence ID" value="AES96047.1"/>
    <property type="molecule type" value="Genomic_DNA"/>
</dbReference>
<feature type="transmembrane region" description="Helical" evidence="1">
    <location>
        <begin position="12"/>
        <end position="30"/>
    </location>
</feature>
<evidence type="ECO:0000256" key="1">
    <source>
        <dbReference type="SAM" id="Phobius"/>
    </source>
</evidence>
<keyword evidence="1" id="KW-1133">Transmembrane helix</keyword>
<dbReference type="Proteomes" id="UP000002051">
    <property type="component" value="Chromosome 5"/>
</dbReference>
<keyword evidence="1 2" id="KW-0812">Transmembrane</keyword>
<dbReference type="HOGENOM" id="CLU_1231495_0_0_1"/>
<evidence type="ECO:0000313" key="2">
    <source>
        <dbReference type="EMBL" id="AES96047.1"/>
    </source>
</evidence>
<dbReference type="PaxDb" id="3880-AES96047"/>
<reference evidence="2 4" key="2">
    <citation type="journal article" date="2014" name="BMC Genomics">
        <title>An improved genome release (version Mt4.0) for the model legume Medicago truncatula.</title>
        <authorList>
            <person name="Tang H."/>
            <person name="Krishnakumar V."/>
            <person name="Bidwell S."/>
            <person name="Rosen B."/>
            <person name="Chan A."/>
            <person name="Zhou S."/>
            <person name="Gentzbittel L."/>
            <person name="Childs K.L."/>
            <person name="Yandell M."/>
            <person name="Gundlach H."/>
            <person name="Mayer K.F."/>
            <person name="Schwartz D.C."/>
            <person name="Town C.D."/>
        </authorList>
    </citation>
    <scope>GENOME REANNOTATION</scope>
    <source>
        <strain evidence="3 4">cv. Jemalong A17</strain>
    </source>
</reference>
<dbReference type="PANTHER" id="PTHR34023:SF5">
    <property type="entry name" value="RNASE H TYPE-1 DOMAIN-CONTAINING PROTEIN"/>
    <property type="match status" value="1"/>
</dbReference>
<dbReference type="AlphaFoldDB" id="G7JXR2"/>
<sequence>MLFTEAFCLPKTRILLMSFVLIHCIASISFKAPMKFYVYSVLIQEIKELIMQLNVTVCHILREGNRCADFMTKLEASSNIEFLMILLPMICDIFARLMRLEPSFLEISCFFFLVLFFLLFLFFISLQNYYIITIITSQPWSWKHVVAVFGSRDPNLYGQWHCHTLTKVGESFTAYSECSDDIFQVPILTLSLTFTHGQALKLFIYQFPSSTSSGLELICKKLAIV</sequence>
<protein>
    <submittedName>
        <fullName evidence="2">Transmembrane protein, putative</fullName>
    </submittedName>
</protein>
<keyword evidence="4" id="KW-1185">Reference proteome</keyword>